<dbReference type="GO" id="GO:0008176">
    <property type="term" value="F:tRNA (guanine(46)-N7)-methyltransferase activity"/>
    <property type="evidence" value="ECO:0007669"/>
    <property type="project" value="UniProtKB-UniRule"/>
</dbReference>
<dbReference type="Pfam" id="PF02390">
    <property type="entry name" value="Methyltransf_4"/>
    <property type="match status" value="1"/>
</dbReference>
<evidence type="ECO:0000256" key="7">
    <source>
        <dbReference type="HAMAP-Rule" id="MF_01057"/>
    </source>
</evidence>
<dbReference type="EMBL" id="CP001830">
    <property type="protein sequence ID" value="AEH77334.1"/>
    <property type="molecule type" value="Genomic_DNA"/>
</dbReference>
<reference evidence="8 9" key="1">
    <citation type="journal article" date="2011" name="J. Biotechnol.">
        <title>The complete genome sequence of the dominant Sinorhizobium meliloti field isolate SM11 extends the S. meliloti pan-genome.</title>
        <authorList>
            <person name="Schneiker-Bekel S."/>
            <person name="Wibberg D."/>
            <person name="Bekel T."/>
            <person name="Blom J."/>
            <person name="Linke B."/>
            <person name="Neuweger H."/>
            <person name="Stiens M."/>
            <person name="Vorholter F.J."/>
            <person name="Weidner S."/>
            <person name="Goesmann A."/>
            <person name="Puhler A."/>
            <person name="Schluter A."/>
        </authorList>
    </citation>
    <scope>NUCLEOTIDE SEQUENCE [LARGE SCALE GENOMIC DNA]</scope>
    <source>
        <strain evidence="8 9">SM11</strain>
    </source>
</reference>
<protein>
    <recommendedName>
        <fullName evidence="7">tRNA (guanine-N(7)-)-methyltransferase</fullName>
        <ecNumber evidence="7">2.1.1.33</ecNumber>
    </recommendedName>
    <alternativeName>
        <fullName evidence="7">tRNA (guanine(46)-N(7))-methyltransferase</fullName>
    </alternativeName>
    <alternativeName>
        <fullName evidence="7">tRNA(m7G46)-methyltransferase</fullName>
    </alternativeName>
</protein>
<keyword evidence="6 7" id="KW-0819">tRNA processing</keyword>
<sequence length="255" mass="29391">MRNRMRKTVCASTRSLLHLWENDMTETRGARATEAFFGRRKGKPLRERQAAHLEHLLPLLKLDLEEPAPADLTALFPEPVERIRLEIGFGGGEHLIHRAAEDPATGFIGVEPFVNSMAKLLGQIEAKAIRNIRLYDDDATQVLDWLPAASVDQIDLLYPDPWPKRKHWKRRFVSQINLDRFARILKPGGLFCFASDIDSYINWTLIHCREHAAFEWTAERAADWLTPFAGWPSTRYEAKARREGRSSAYLTFRRV</sequence>
<feature type="binding site" evidence="7">
    <location>
        <position position="86"/>
    </location>
    <ligand>
        <name>S-adenosyl-L-methionine</name>
        <dbReference type="ChEBI" id="CHEBI:59789"/>
    </ligand>
</feature>
<comment type="function">
    <text evidence="2 7">Catalyzes the formation of N(7)-methylguanine at position 46 (m7G46) in tRNA.</text>
</comment>
<dbReference type="AlphaFoldDB" id="F7X5W6"/>
<evidence type="ECO:0000313" key="8">
    <source>
        <dbReference type="EMBL" id="AEH77334.1"/>
    </source>
</evidence>
<comment type="catalytic activity">
    <reaction evidence="1 7">
        <text>guanosine(46) in tRNA + S-adenosyl-L-methionine = N(7)-methylguanosine(46) in tRNA + S-adenosyl-L-homocysteine</text>
        <dbReference type="Rhea" id="RHEA:42708"/>
        <dbReference type="Rhea" id="RHEA-COMP:10188"/>
        <dbReference type="Rhea" id="RHEA-COMP:10189"/>
        <dbReference type="ChEBI" id="CHEBI:57856"/>
        <dbReference type="ChEBI" id="CHEBI:59789"/>
        <dbReference type="ChEBI" id="CHEBI:74269"/>
        <dbReference type="ChEBI" id="CHEBI:74480"/>
        <dbReference type="EC" id="2.1.1.33"/>
    </reaction>
</comment>
<feature type="binding site" evidence="7">
    <location>
        <position position="160"/>
    </location>
    <ligand>
        <name>S-adenosyl-L-methionine</name>
        <dbReference type="ChEBI" id="CHEBI:59789"/>
    </ligand>
</feature>
<comment type="similarity">
    <text evidence="7">Belongs to the class I-like SAM-binding methyltransferase superfamily. TrmB family.</text>
</comment>
<feature type="binding site" evidence="7">
    <location>
        <position position="111"/>
    </location>
    <ligand>
        <name>S-adenosyl-L-methionine</name>
        <dbReference type="ChEBI" id="CHEBI:59789"/>
    </ligand>
</feature>
<evidence type="ECO:0000256" key="3">
    <source>
        <dbReference type="ARBA" id="ARBA00022603"/>
    </source>
</evidence>
<name>F7X5W6_SINMM</name>
<dbReference type="EC" id="2.1.1.33" evidence="7"/>
<feature type="binding site" evidence="7">
    <location>
        <position position="196"/>
    </location>
    <ligand>
        <name>substrate</name>
    </ligand>
</feature>
<gene>
    <name evidence="7 8" type="primary">trmB</name>
    <name evidence="8" type="ordered locus">SM11_chr0046</name>
</gene>
<dbReference type="CDD" id="cd02440">
    <property type="entry name" value="AdoMet_MTases"/>
    <property type="match status" value="1"/>
</dbReference>
<comment type="pathway">
    <text evidence="7">tRNA modification; N(7)-methylguanine-tRNA biosynthesis.</text>
</comment>
<keyword evidence="3 7" id="KW-0489">Methyltransferase</keyword>
<organism evidence="8 9">
    <name type="scientific">Sinorhizobium meliloti (strain SM11)</name>
    <dbReference type="NCBI Taxonomy" id="707241"/>
    <lineage>
        <taxon>Bacteria</taxon>
        <taxon>Pseudomonadati</taxon>
        <taxon>Pseudomonadota</taxon>
        <taxon>Alphaproteobacteria</taxon>
        <taxon>Hyphomicrobiales</taxon>
        <taxon>Rhizobiaceae</taxon>
        <taxon>Sinorhizobium/Ensifer group</taxon>
        <taxon>Sinorhizobium</taxon>
    </lineage>
</organism>
<dbReference type="GO" id="GO:0043527">
    <property type="term" value="C:tRNA methyltransferase complex"/>
    <property type="evidence" value="ECO:0007669"/>
    <property type="project" value="TreeGrafter"/>
</dbReference>
<comment type="caution">
    <text evidence="7">Lacks conserved residue(s) required for the propagation of feature annotation.</text>
</comment>
<dbReference type="HAMAP" id="MF_01057">
    <property type="entry name" value="tRNA_methyltr_TrmB"/>
    <property type="match status" value="1"/>
</dbReference>
<feature type="binding site" evidence="7">
    <location>
        <begin position="234"/>
        <end position="237"/>
    </location>
    <ligand>
        <name>substrate</name>
    </ligand>
</feature>
<feature type="binding site" evidence="7">
    <location>
        <position position="164"/>
    </location>
    <ligand>
        <name>substrate</name>
    </ligand>
</feature>
<dbReference type="HOGENOM" id="CLU_050910_0_3_5"/>
<feature type="binding site" evidence="7">
    <location>
        <position position="138"/>
    </location>
    <ligand>
        <name>S-adenosyl-L-methionine</name>
        <dbReference type="ChEBI" id="CHEBI:59789"/>
    </ligand>
</feature>
<dbReference type="KEGG" id="smx:SM11_chr0046"/>
<dbReference type="PANTHER" id="PTHR23417:SF14">
    <property type="entry name" value="PENTACOTRIPEPTIDE-REPEAT REGION OF PRORP DOMAIN-CONTAINING PROTEIN"/>
    <property type="match status" value="1"/>
</dbReference>
<dbReference type="InterPro" id="IPR003358">
    <property type="entry name" value="tRNA_(Gua-N-7)_MeTrfase_Trmb"/>
</dbReference>
<dbReference type="PATRIC" id="fig|707241.3.peg.47"/>
<evidence type="ECO:0000313" key="9">
    <source>
        <dbReference type="Proteomes" id="UP000009045"/>
    </source>
</evidence>
<evidence type="ECO:0000256" key="6">
    <source>
        <dbReference type="ARBA" id="ARBA00022694"/>
    </source>
</evidence>
<dbReference type="PROSITE" id="PS51625">
    <property type="entry name" value="SAM_MT_TRMB"/>
    <property type="match status" value="1"/>
</dbReference>
<dbReference type="InterPro" id="IPR055361">
    <property type="entry name" value="tRNA_methyltr_TrmB_bact"/>
</dbReference>
<dbReference type="InterPro" id="IPR029063">
    <property type="entry name" value="SAM-dependent_MTases_sf"/>
</dbReference>
<dbReference type="SUPFAM" id="SSF53335">
    <property type="entry name" value="S-adenosyl-L-methionine-dependent methyltransferases"/>
    <property type="match status" value="1"/>
</dbReference>
<dbReference type="PANTHER" id="PTHR23417">
    <property type="entry name" value="3-DEOXY-D-MANNO-OCTULOSONIC-ACID TRANSFERASE/TRNA GUANINE-N 7 - -METHYLTRANSFERASE"/>
    <property type="match status" value="1"/>
</dbReference>
<dbReference type="Gene3D" id="3.40.50.150">
    <property type="entry name" value="Vaccinia Virus protein VP39"/>
    <property type="match status" value="1"/>
</dbReference>
<keyword evidence="5 7" id="KW-0949">S-adenosyl-L-methionine</keyword>
<keyword evidence="4 7" id="KW-0808">Transferase</keyword>
<dbReference type="UniPathway" id="UPA00989"/>
<accession>F7X5W6</accession>
<dbReference type="Proteomes" id="UP000009045">
    <property type="component" value="Chromosome"/>
</dbReference>
<proteinExistence type="inferred from homology"/>
<evidence type="ECO:0000256" key="4">
    <source>
        <dbReference type="ARBA" id="ARBA00022679"/>
    </source>
</evidence>
<evidence type="ECO:0000256" key="5">
    <source>
        <dbReference type="ARBA" id="ARBA00022691"/>
    </source>
</evidence>
<evidence type="ECO:0000256" key="1">
    <source>
        <dbReference type="ARBA" id="ARBA00000142"/>
    </source>
</evidence>
<evidence type="ECO:0000256" key="2">
    <source>
        <dbReference type="ARBA" id="ARBA00003015"/>
    </source>
</evidence>